<gene>
    <name evidence="2" type="ORF">CEP64_03670</name>
    <name evidence="3" type="ORF">NQ032_13730</name>
</gene>
<evidence type="ECO:0000256" key="1">
    <source>
        <dbReference type="SAM" id="Phobius"/>
    </source>
</evidence>
<evidence type="ECO:0000313" key="3">
    <source>
        <dbReference type="EMBL" id="MCQ9304663.1"/>
    </source>
</evidence>
<dbReference type="eggNOG" id="ENOG50305F8">
    <property type="taxonomic scope" value="Bacteria"/>
</dbReference>
<dbReference type="GeneID" id="48592367"/>
<sequence>MSTPMEWSVMIAFVFAIFTFGGALMMYLVQTFDSRESVRIDTAEEALEKKVFDDEEHYH</sequence>
<dbReference type="Proteomes" id="UP001204068">
    <property type="component" value="Unassembled WGS sequence"/>
</dbReference>
<dbReference type="RefSeq" id="WP_048540679.1">
    <property type="nucleotide sequence ID" value="NZ_CAJVGN010000001.1"/>
</dbReference>
<reference evidence="4" key="1">
    <citation type="submission" date="2017-06" db="EMBL/GenBank/DDBJ databases">
        <title>FDA dAtabase for Regulatory Grade micrObial Sequences (FDA-ARGOS): Supporting development and validation of Infectious Disease Dx tests.</title>
        <authorList>
            <person name="Goldberg B."/>
            <person name="Campos J."/>
            <person name="Tallon L."/>
            <person name="Sadzewicz L."/>
            <person name="Sengamalay N."/>
            <person name="Ott S."/>
            <person name="Godinez A."/>
            <person name="Nagaraj S."/>
            <person name="Vavikolanu K."/>
            <person name="Nadendla S."/>
            <person name="George J."/>
            <person name="Geyer C."/>
            <person name="Sichtig H."/>
        </authorList>
    </citation>
    <scope>NUCLEOTIDE SEQUENCE [LARGE SCALE GENOMIC DNA]</scope>
    <source>
        <strain evidence="4">FDAARGOS_285</strain>
    </source>
</reference>
<evidence type="ECO:0000313" key="2">
    <source>
        <dbReference type="EMBL" id="ASE33729.1"/>
    </source>
</evidence>
<reference evidence="3" key="3">
    <citation type="submission" date="2022-07" db="EMBL/GenBank/DDBJ databases">
        <title>Bacterial species isolated from the porcine tonsil microbiota.</title>
        <authorList>
            <person name="Oliveira I.M.F."/>
        </authorList>
    </citation>
    <scope>NUCLEOTIDE SEQUENCE</scope>
    <source>
        <strain evidence="3">8QC2O2</strain>
    </source>
</reference>
<dbReference type="AlphaFoldDB" id="A0A1X0TQQ7"/>
<dbReference type="EMBL" id="JANILD010000007">
    <property type="protein sequence ID" value="MCQ9304663.1"/>
    <property type="molecule type" value="Genomic_DNA"/>
</dbReference>
<accession>A0A657XLR1</accession>
<keyword evidence="1" id="KW-0472">Membrane</keyword>
<dbReference type="KEGG" id="sscu:CEP64_03670"/>
<evidence type="ECO:0000313" key="4">
    <source>
        <dbReference type="Proteomes" id="UP000197058"/>
    </source>
</evidence>
<keyword evidence="1" id="KW-0812">Transmembrane</keyword>
<name>A0A1X0TQQ7_MAMSC</name>
<reference evidence="2" key="2">
    <citation type="submission" date="2017-12" db="EMBL/GenBank/DDBJ databases">
        <title>FDA dAtabase for Regulatory Grade micrObial Sequences (FDA-ARGOS): Supporting development and validation of Infectious Disease Dx tests.</title>
        <authorList>
            <person name="Campos J."/>
            <person name="Goldberg B."/>
            <person name="Tallon L."/>
            <person name="Sadzewicz L."/>
            <person name="Sengamalay N."/>
            <person name="Ott S."/>
            <person name="Godinez A."/>
            <person name="Nagaraj S."/>
            <person name="Vavikolanu K."/>
            <person name="Vyas G."/>
            <person name="Nadendla S."/>
            <person name="Aluvathingal J."/>
            <person name="Geyer C."/>
            <person name="Nandy P."/>
            <person name="Hobson J."/>
            <person name="Sichtig H."/>
        </authorList>
    </citation>
    <scope>NUCLEOTIDE SEQUENCE</scope>
    <source>
        <strain evidence="2">FDAARGOS_285</strain>
    </source>
</reference>
<dbReference type="EMBL" id="CP022046">
    <property type="protein sequence ID" value="ASE33729.1"/>
    <property type="molecule type" value="Genomic_DNA"/>
</dbReference>
<keyword evidence="1" id="KW-1133">Transmembrane helix</keyword>
<feature type="transmembrane region" description="Helical" evidence="1">
    <location>
        <begin position="6"/>
        <end position="29"/>
    </location>
</feature>
<proteinExistence type="predicted"/>
<organism evidence="3 5">
    <name type="scientific">Mammaliicoccus sciuri</name>
    <name type="common">Staphylococcus sciuri</name>
    <dbReference type="NCBI Taxonomy" id="1296"/>
    <lineage>
        <taxon>Bacteria</taxon>
        <taxon>Bacillati</taxon>
        <taxon>Bacillota</taxon>
        <taxon>Bacilli</taxon>
        <taxon>Bacillales</taxon>
        <taxon>Staphylococcaceae</taxon>
        <taxon>Mammaliicoccus</taxon>
    </lineage>
</organism>
<evidence type="ECO:0000313" key="5">
    <source>
        <dbReference type="Proteomes" id="UP001204068"/>
    </source>
</evidence>
<protein>
    <submittedName>
        <fullName evidence="3">Uncharacterized protein</fullName>
    </submittedName>
</protein>
<dbReference type="Proteomes" id="UP000197058">
    <property type="component" value="Chromosome"/>
</dbReference>
<accession>A0A1X0TQQ7</accession>